<accession>A0ABY4BSF4</accession>
<keyword evidence="1" id="KW-1133">Transmembrane helix</keyword>
<feature type="transmembrane region" description="Helical" evidence="1">
    <location>
        <begin position="134"/>
        <end position="159"/>
    </location>
</feature>
<keyword evidence="1" id="KW-0812">Transmembrane</keyword>
<name>A0ABY4BSF4_9FLAO</name>
<evidence type="ECO:0008006" key="4">
    <source>
        <dbReference type="Google" id="ProtNLM"/>
    </source>
</evidence>
<organism evidence="2 3">
    <name type="scientific">Chryseobacterium suipulveris</name>
    <dbReference type="NCBI Taxonomy" id="2929800"/>
    <lineage>
        <taxon>Bacteria</taxon>
        <taxon>Pseudomonadati</taxon>
        <taxon>Bacteroidota</taxon>
        <taxon>Flavobacteriia</taxon>
        <taxon>Flavobacteriales</taxon>
        <taxon>Weeksellaceae</taxon>
        <taxon>Chryseobacterium group</taxon>
        <taxon>Chryseobacterium</taxon>
    </lineage>
</organism>
<evidence type="ECO:0000256" key="1">
    <source>
        <dbReference type="SAM" id="Phobius"/>
    </source>
</evidence>
<sequence>MNWKLFFNPFEKFSEIQLLVFGIIITILGSFIGSSLGVIYDGVFDVHVYQTTFAKAILVNFINILSVFVPLLILGKIINSKTRIIDILNVSLISRFPIYIAGLLANNEKMNGITENILKEINTPEKLQIPTTDLIYLMVFSSLMMILLVYSIVLMFSGFRTATNVKKWQHFIFFAIAIIVAELISKVTIGSLLDFWQ</sequence>
<proteinExistence type="predicted"/>
<dbReference type="EMBL" id="CP094532">
    <property type="protein sequence ID" value="UOE40633.1"/>
    <property type="molecule type" value="Genomic_DNA"/>
</dbReference>
<feature type="transmembrane region" description="Helical" evidence="1">
    <location>
        <begin position="52"/>
        <end position="75"/>
    </location>
</feature>
<keyword evidence="1" id="KW-0472">Membrane</keyword>
<dbReference type="Proteomes" id="UP000831460">
    <property type="component" value="Chromosome"/>
</dbReference>
<feature type="transmembrane region" description="Helical" evidence="1">
    <location>
        <begin position="171"/>
        <end position="193"/>
    </location>
</feature>
<protein>
    <recommendedName>
        <fullName evidence="4">Yip1 domain-containing protein</fullName>
    </recommendedName>
</protein>
<gene>
    <name evidence="2" type="ORF">MTP09_12095</name>
</gene>
<evidence type="ECO:0000313" key="3">
    <source>
        <dbReference type="Proteomes" id="UP000831460"/>
    </source>
</evidence>
<evidence type="ECO:0000313" key="2">
    <source>
        <dbReference type="EMBL" id="UOE40633.1"/>
    </source>
</evidence>
<keyword evidence="3" id="KW-1185">Reference proteome</keyword>
<feature type="transmembrane region" description="Helical" evidence="1">
    <location>
        <begin position="18"/>
        <end position="40"/>
    </location>
</feature>
<dbReference type="RefSeq" id="WP_243548603.1">
    <property type="nucleotide sequence ID" value="NZ_CP094532.1"/>
</dbReference>
<reference evidence="2 3" key="1">
    <citation type="submission" date="2022-03" db="EMBL/GenBank/DDBJ databases">
        <title>Chryseobacterium sp. isolated from particulate matters in swine house.</title>
        <authorList>
            <person name="Won M."/>
            <person name="Kim S.-J."/>
            <person name="Kwon S.-W."/>
        </authorList>
    </citation>
    <scope>NUCLEOTIDE SEQUENCE [LARGE SCALE GENOMIC DNA]</scope>
    <source>
        <strain evidence="2 3">SC2-2</strain>
    </source>
</reference>